<dbReference type="CDD" id="cd02440">
    <property type="entry name" value="AdoMet_MTases"/>
    <property type="match status" value="1"/>
</dbReference>
<dbReference type="InterPro" id="IPR052290">
    <property type="entry name" value="Sphingo_C9-MT"/>
</dbReference>
<evidence type="ECO:0000256" key="10">
    <source>
        <dbReference type="ARBA" id="ARBA00022919"/>
    </source>
</evidence>
<evidence type="ECO:0000313" key="17">
    <source>
        <dbReference type="Proteomes" id="UP000245591"/>
    </source>
</evidence>
<evidence type="ECO:0000256" key="11">
    <source>
        <dbReference type="ARBA" id="ARBA00022989"/>
    </source>
</evidence>
<evidence type="ECO:0000256" key="8">
    <source>
        <dbReference type="ARBA" id="ARBA00022691"/>
    </source>
</evidence>
<comment type="caution">
    <text evidence="16">The sequence shown here is derived from an EMBL/GenBank/DDBJ whole genome shotgun (WGS) entry which is preliminary data.</text>
</comment>
<keyword evidence="8" id="KW-0949">S-adenosyl-L-methionine</keyword>
<dbReference type="EC" id="2.1.1.317" evidence="14"/>
<proteinExistence type="inferred from homology"/>
<sequence>MSSLLGSSNKEHYSSYYYPSLPIEGPGAAQYSRFNLVLITASFSYLLKYIFSYSWFTFFVVALITILPIGGLKLVYGSWFTSYPSAQHVSMPGLPIDSYIEILDEDLKKAYSGNSKIPMELFFESYFEGKINLRADCLQTLESRHDWAKFSLTYSQIKFFLFQFLPELIWHSKKQDEDQVRDHYDRGDDFYNAFLGETMIYTSGIVSDPTRKETLEELQQNKLKDVCERLQLKAGDRHLDLGCGWGTLVNYAAKNYQSISRGVTLGRNQAAYGNKKAKELGTSKNAEIMCMDYRDVPRRPKYNKISCLEMAEHVGIRKFGEFLAQVKDMLEDDGLFYLQIAGLRSAWQYEDFVWGLFMAKYVFPGADASCPLNWVVNQLETAGFEIRSVDTIGIHYSATIGRWYENWMKNKDKIIKSYGKRWFRIWEIFLAWSTIVARQGTSTAFQILAHKNMNAFDRTLIIRKPIGSS</sequence>
<evidence type="ECO:0000256" key="3">
    <source>
        <dbReference type="ARBA" id="ARBA00004991"/>
    </source>
</evidence>
<organism evidence="16 17">
    <name type="scientific">Smittium angustum</name>
    <dbReference type="NCBI Taxonomy" id="133377"/>
    <lineage>
        <taxon>Eukaryota</taxon>
        <taxon>Fungi</taxon>
        <taxon>Fungi incertae sedis</taxon>
        <taxon>Zoopagomycota</taxon>
        <taxon>Kickxellomycotina</taxon>
        <taxon>Harpellomycetes</taxon>
        <taxon>Harpellales</taxon>
        <taxon>Legeriomycetaceae</taxon>
        <taxon>Smittium</taxon>
    </lineage>
</organism>
<evidence type="ECO:0000256" key="2">
    <source>
        <dbReference type="ARBA" id="ARBA00004760"/>
    </source>
</evidence>
<protein>
    <recommendedName>
        <fullName evidence="14">sphingolipid C(9)-methyltransferase</fullName>
        <ecNumber evidence="14">2.1.1.317</ecNumber>
    </recommendedName>
</protein>
<evidence type="ECO:0000313" key="16">
    <source>
        <dbReference type="EMBL" id="PVZ98423.1"/>
    </source>
</evidence>
<keyword evidence="17" id="KW-1185">Reference proteome</keyword>
<evidence type="ECO:0000256" key="14">
    <source>
        <dbReference type="ARBA" id="ARBA00039020"/>
    </source>
</evidence>
<accession>A0A2U1J055</accession>
<dbReference type="EMBL" id="MBFU01000551">
    <property type="protein sequence ID" value="PVZ98423.1"/>
    <property type="molecule type" value="Genomic_DNA"/>
</dbReference>
<keyword evidence="10" id="KW-0746">Sphingolipid metabolism</keyword>
<evidence type="ECO:0000256" key="4">
    <source>
        <dbReference type="ARBA" id="ARBA00010815"/>
    </source>
</evidence>
<dbReference type="SUPFAM" id="SSF53335">
    <property type="entry name" value="S-adenosyl-L-methionine-dependent methyltransferases"/>
    <property type="match status" value="1"/>
</dbReference>
<comment type="subcellular location">
    <subcellularLocation>
        <location evidence="1">Membrane</location>
        <topology evidence="1">Multi-pass membrane protein</topology>
    </subcellularLocation>
</comment>
<evidence type="ECO:0000256" key="9">
    <source>
        <dbReference type="ARBA" id="ARBA00022692"/>
    </source>
</evidence>
<dbReference type="Pfam" id="PF02353">
    <property type="entry name" value="CMAS"/>
    <property type="match status" value="1"/>
</dbReference>
<name>A0A2U1J055_SMIAN</name>
<keyword evidence="12" id="KW-0443">Lipid metabolism</keyword>
<dbReference type="GO" id="GO:0006665">
    <property type="term" value="P:sphingolipid metabolic process"/>
    <property type="evidence" value="ECO:0007669"/>
    <property type="project" value="UniProtKB-KW"/>
</dbReference>
<evidence type="ECO:0000256" key="15">
    <source>
        <dbReference type="SAM" id="Phobius"/>
    </source>
</evidence>
<keyword evidence="7" id="KW-0808">Transferase</keyword>
<keyword evidence="5" id="KW-0444">Lipid biosynthesis</keyword>
<comment type="pathway">
    <text evidence="3">Sphingolipid metabolism.</text>
</comment>
<comment type="similarity">
    <text evidence="4">Belongs to the CFA/CMAS family.</text>
</comment>
<gene>
    <name evidence="16" type="ORF">BB558_005569</name>
</gene>
<evidence type="ECO:0000256" key="1">
    <source>
        <dbReference type="ARBA" id="ARBA00004141"/>
    </source>
</evidence>
<dbReference type="GO" id="GO:0016020">
    <property type="term" value="C:membrane"/>
    <property type="evidence" value="ECO:0007669"/>
    <property type="project" value="UniProtKB-SubCell"/>
</dbReference>
<dbReference type="Proteomes" id="UP000245591">
    <property type="component" value="Unassembled WGS sequence"/>
</dbReference>
<dbReference type="PANTHER" id="PTHR45197:SF1">
    <property type="entry name" value="SPHINGOLIPID C9-METHYLTRANSFERASE A-RELATED"/>
    <property type="match status" value="1"/>
</dbReference>
<keyword evidence="13 15" id="KW-0472">Membrane</keyword>
<evidence type="ECO:0000256" key="12">
    <source>
        <dbReference type="ARBA" id="ARBA00023098"/>
    </source>
</evidence>
<dbReference type="AlphaFoldDB" id="A0A2U1J055"/>
<keyword evidence="9 15" id="KW-0812">Transmembrane</keyword>
<feature type="transmembrane region" description="Helical" evidence="15">
    <location>
        <begin position="53"/>
        <end position="76"/>
    </location>
</feature>
<reference evidence="16 17" key="1">
    <citation type="journal article" date="2018" name="MBio">
        <title>Comparative Genomics Reveals the Core Gene Toolbox for the Fungus-Insect Symbiosis.</title>
        <authorList>
            <person name="Wang Y."/>
            <person name="Stata M."/>
            <person name="Wang W."/>
            <person name="Stajich J.E."/>
            <person name="White M.M."/>
            <person name="Moncalvo J.M."/>
        </authorList>
    </citation>
    <scope>NUCLEOTIDE SEQUENCE [LARGE SCALE GENOMIC DNA]</scope>
    <source>
        <strain evidence="16 17">AUS-126-30</strain>
    </source>
</reference>
<keyword evidence="11 15" id="KW-1133">Transmembrane helix</keyword>
<evidence type="ECO:0000256" key="7">
    <source>
        <dbReference type="ARBA" id="ARBA00022679"/>
    </source>
</evidence>
<dbReference type="PANTHER" id="PTHR45197">
    <property type="entry name" value="SYNTHASE, PUTATIVE (AFU_ORTHOLOGUE AFUA_7G04190)-RELATED"/>
    <property type="match status" value="1"/>
</dbReference>
<evidence type="ECO:0000256" key="5">
    <source>
        <dbReference type="ARBA" id="ARBA00022516"/>
    </source>
</evidence>
<evidence type="ECO:0000256" key="6">
    <source>
        <dbReference type="ARBA" id="ARBA00022603"/>
    </source>
</evidence>
<dbReference type="GO" id="GO:0032259">
    <property type="term" value="P:methylation"/>
    <property type="evidence" value="ECO:0007669"/>
    <property type="project" value="UniProtKB-KW"/>
</dbReference>
<comment type="pathway">
    <text evidence="2">Lipid metabolism; sphingolipid metabolism.</text>
</comment>
<evidence type="ECO:0000256" key="13">
    <source>
        <dbReference type="ARBA" id="ARBA00023136"/>
    </source>
</evidence>
<dbReference type="GO" id="GO:0008168">
    <property type="term" value="F:methyltransferase activity"/>
    <property type="evidence" value="ECO:0007669"/>
    <property type="project" value="UniProtKB-KW"/>
</dbReference>
<dbReference type="InterPro" id="IPR029063">
    <property type="entry name" value="SAM-dependent_MTases_sf"/>
</dbReference>
<dbReference type="Gene3D" id="3.40.50.150">
    <property type="entry name" value="Vaccinia Virus protein VP39"/>
    <property type="match status" value="1"/>
</dbReference>
<keyword evidence="6" id="KW-0489">Methyltransferase</keyword>